<dbReference type="PROSITE" id="PS51186">
    <property type="entry name" value="GNAT"/>
    <property type="match status" value="1"/>
</dbReference>
<dbReference type="RefSeq" id="WP_168987322.1">
    <property type="nucleotide sequence ID" value="NZ_CAWPHM010000177.1"/>
</dbReference>
<keyword evidence="1" id="KW-0808">Transferase</keyword>
<protein>
    <submittedName>
        <fullName evidence="4">GNAT family N-acetyltransferase</fullName>
    </submittedName>
</protein>
<gene>
    <name evidence="4" type="ORF">GPA21_06100</name>
</gene>
<name>A0A972F6Q2_9RHOO</name>
<dbReference type="AlphaFoldDB" id="A0A972F6Q2"/>
<evidence type="ECO:0000259" key="3">
    <source>
        <dbReference type="PROSITE" id="PS51186"/>
    </source>
</evidence>
<dbReference type="SUPFAM" id="SSF55729">
    <property type="entry name" value="Acyl-CoA N-acyltransferases (Nat)"/>
    <property type="match status" value="1"/>
</dbReference>
<reference evidence="4" key="1">
    <citation type="submission" date="2019-12" db="EMBL/GenBank/DDBJ databases">
        <title>Comparative genomics gives insights into the taxonomy of the Azoarcus-Aromatoleum group and reveals separate origins of nif in the plant-associated Azoarcus and non-plant-associated Aromatoleum sub-groups.</title>
        <authorList>
            <person name="Lafos M."/>
            <person name="Maluk M."/>
            <person name="Batista M."/>
            <person name="Junghare M."/>
            <person name="Carmona M."/>
            <person name="Faoro H."/>
            <person name="Cruz L.M."/>
            <person name="Battistoni F."/>
            <person name="De Souza E."/>
            <person name="Pedrosa F."/>
            <person name="Chen W.-M."/>
            <person name="Poole P.S."/>
            <person name="Dixon R.A."/>
            <person name="James E.K."/>
        </authorList>
    </citation>
    <scope>NUCLEOTIDE SEQUENCE</scope>
    <source>
        <strain evidence="4">NSC3</strain>
    </source>
</reference>
<evidence type="ECO:0000256" key="2">
    <source>
        <dbReference type="ARBA" id="ARBA00023315"/>
    </source>
</evidence>
<keyword evidence="2" id="KW-0012">Acyltransferase</keyword>
<evidence type="ECO:0000313" key="4">
    <source>
        <dbReference type="EMBL" id="NMG02539.1"/>
    </source>
</evidence>
<feature type="domain" description="N-acetyltransferase" evidence="3">
    <location>
        <begin position="7"/>
        <end position="164"/>
    </location>
</feature>
<organism evidence="4 5">
    <name type="scientific">Azoarcus taiwanensis</name>
    <dbReference type="NCBI Taxonomy" id="666964"/>
    <lineage>
        <taxon>Bacteria</taxon>
        <taxon>Pseudomonadati</taxon>
        <taxon>Pseudomonadota</taxon>
        <taxon>Betaproteobacteria</taxon>
        <taxon>Rhodocyclales</taxon>
        <taxon>Zoogloeaceae</taxon>
        <taxon>Azoarcus</taxon>
    </lineage>
</organism>
<keyword evidence="5" id="KW-1185">Reference proteome</keyword>
<sequence>MQIDSKPHIHALNPRDPAHALVLIELLDLYARDPMGGGHPLDEEARQHLAERLAKRADYFGFLAFIGTHPVGLMNCFEGFSTFAARPLLNIHDLAVHPEWRGRGIGRALIAAAETLARHRGCCKLTLEVLSNNQQALNAYLRAGFEAYQLDPAAGQAMFMHKWL</sequence>
<proteinExistence type="predicted"/>
<dbReference type="InterPro" id="IPR016181">
    <property type="entry name" value="Acyl_CoA_acyltransferase"/>
</dbReference>
<dbReference type="InterPro" id="IPR050832">
    <property type="entry name" value="Bact_Acetyltransf"/>
</dbReference>
<dbReference type="Gene3D" id="3.40.630.30">
    <property type="match status" value="1"/>
</dbReference>
<dbReference type="GO" id="GO:0016747">
    <property type="term" value="F:acyltransferase activity, transferring groups other than amino-acyl groups"/>
    <property type="evidence" value="ECO:0007669"/>
    <property type="project" value="InterPro"/>
</dbReference>
<accession>A0A972F6Q2</accession>
<dbReference type="PANTHER" id="PTHR43877">
    <property type="entry name" value="AMINOALKYLPHOSPHONATE N-ACETYLTRANSFERASE-RELATED-RELATED"/>
    <property type="match status" value="1"/>
</dbReference>
<dbReference type="Proteomes" id="UP000599523">
    <property type="component" value="Unassembled WGS sequence"/>
</dbReference>
<comment type="caution">
    <text evidence="4">The sequence shown here is derived from an EMBL/GenBank/DDBJ whole genome shotgun (WGS) entry which is preliminary data.</text>
</comment>
<dbReference type="EMBL" id="WTVM01000025">
    <property type="protein sequence ID" value="NMG02539.1"/>
    <property type="molecule type" value="Genomic_DNA"/>
</dbReference>
<dbReference type="InterPro" id="IPR000182">
    <property type="entry name" value="GNAT_dom"/>
</dbReference>
<dbReference type="CDD" id="cd04301">
    <property type="entry name" value="NAT_SF"/>
    <property type="match status" value="1"/>
</dbReference>
<dbReference type="Pfam" id="PF00583">
    <property type="entry name" value="Acetyltransf_1"/>
    <property type="match status" value="1"/>
</dbReference>
<evidence type="ECO:0000313" key="5">
    <source>
        <dbReference type="Proteomes" id="UP000599523"/>
    </source>
</evidence>
<evidence type="ECO:0000256" key="1">
    <source>
        <dbReference type="ARBA" id="ARBA00022679"/>
    </source>
</evidence>